<protein>
    <submittedName>
        <fullName evidence="1">Uncharacterized protein</fullName>
    </submittedName>
</protein>
<dbReference type="EMBL" id="JNOC01000036">
    <property type="protein sequence ID" value="KPH55527.1"/>
    <property type="molecule type" value="Genomic_DNA"/>
</dbReference>
<dbReference type="PATRIC" id="fig|35818.11.peg.1541"/>
<sequence>MSKIQINKETNQLTIDFSQENTEDKIVFQNIAEMLDNIREGAEALVICIALENYIQSEQCYRLFTKPAVEEIPF</sequence>
<comment type="caution">
    <text evidence="1">The sequence shown here is derived from an EMBL/GenBank/DDBJ whole genome shotgun (WGS) entry which is preliminary data.</text>
</comment>
<organism evidence="1 2">
    <name type="scientific">Helicobacter pullorum</name>
    <dbReference type="NCBI Taxonomy" id="35818"/>
    <lineage>
        <taxon>Bacteria</taxon>
        <taxon>Pseudomonadati</taxon>
        <taxon>Campylobacterota</taxon>
        <taxon>Epsilonproteobacteria</taxon>
        <taxon>Campylobacterales</taxon>
        <taxon>Helicobacteraceae</taxon>
        <taxon>Helicobacter</taxon>
    </lineage>
</organism>
<name>A0A0N1MQC5_9HELI</name>
<dbReference type="RefSeq" id="WP_005022089.1">
    <property type="nucleotide sequence ID" value="NZ_CABKNZ010000042.1"/>
</dbReference>
<reference evidence="1 2" key="1">
    <citation type="submission" date="2014-06" db="EMBL/GenBank/DDBJ databases">
        <title>Helicobacter pullorum isolates in fresh chicken meat - phenotypic and genotypic features.</title>
        <authorList>
            <person name="Borges V."/>
            <person name="Santos A."/>
            <person name="Correia C.B."/>
            <person name="Saraiva M."/>
            <person name="Menard A."/>
            <person name="Vieira L."/>
            <person name="Sampaio D.A."/>
            <person name="Gomes J.P."/>
            <person name="Oleastro M."/>
        </authorList>
    </citation>
    <scope>NUCLEOTIDE SEQUENCE [LARGE SCALE GENOMIC DNA]</scope>
    <source>
        <strain evidence="1 2">229334/12</strain>
    </source>
</reference>
<gene>
    <name evidence="1" type="ORF">HPU229334_07790</name>
</gene>
<proteinExistence type="predicted"/>
<dbReference type="Proteomes" id="UP000037997">
    <property type="component" value="Unassembled WGS sequence"/>
</dbReference>
<evidence type="ECO:0000313" key="2">
    <source>
        <dbReference type="Proteomes" id="UP000037997"/>
    </source>
</evidence>
<evidence type="ECO:0000313" key="1">
    <source>
        <dbReference type="EMBL" id="KPH55527.1"/>
    </source>
</evidence>
<accession>A0A0N1MQC5</accession>
<dbReference type="AlphaFoldDB" id="A0A0N1MQC5"/>